<evidence type="ECO:0000313" key="5">
    <source>
        <dbReference type="Proteomes" id="UP000030748"/>
    </source>
</evidence>
<feature type="domain" description="Serine aminopeptidase S33" evidence="3">
    <location>
        <begin position="157"/>
        <end position="264"/>
    </location>
</feature>
<dbReference type="STRING" id="4155.A0A022QHB9"/>
<evidence type="ECO:0000313" key="4">
    <source>
        <dbReference type="EMBL" id="EYU26944.1"/>
    </source>
</evidence>
<keyword evidence="2" id="KW-0472">Membrane</keyword>
<dbReference type="AlphaFoldDB" id="A0A022QHB9"/>
<protein>
    <recommendedName>
        <fullName evidence="3">Serine aminopeptidase S33 domain-containing protein</fullName>
    </recommendedName>
</protein>
<dbReference type="Gene3D" id="3.40.50.1820">
    <property type="entry name" value="alpha/beta hydrolase"/>
    <property type="match status" value="1"/>
</dbReference>
<dbReference type="GO" id="GO:0047372">
    <property type="term" value="F:monoacylglycerol lipase activity"/>
    <property type="evidence" value="ECO:0000318"/>
    <property type="project" value="GO_Central"/>
</dbReference>
<dbReference type="GO" id="GO:0034338">
    <property type="term" value="F:short-chain carboxylesterase activity"/>
    <property type="evidence" value="ECO:0000318"/>
    <property type="project" value="GO_Central"/>
</dbReference>
<dbReference type="Pfam" id="PF12146">
    <property type="entry name" value="Hydrolase_4"/>
    <property type="match status" value="1"/>
</dbReference>
<dbReference type="InterPro" id="IPR022742">
    <property type="entry name" value="Hydrolase_4"/>
</dbReference>
<dbReference type="GO" id="GO:0006629">
    <property type="term" value="P:lipid metabolic process"/>
    <property type="evidence" value="ECO:0000318"/>
    <property type="project" value="GO_Central"/>
</dbReference>
<gene>
    <name evidence="4" type="ORF">MIMGU_mgv1a0038151mg</name>
</gene>
<dbReference type="EMBL" id="KI631550">
    <property type="protein sequence ID" value="EYU26944.1"/>
    <property type="molecule type" value="Genomic_DNA"/>
</dbReference>
<evidence type="ECO:0000256" key="1">
    <source>
        <dbReference type="ARBA" id="ARBA00010884"/>
    </source>
</evidence>
<evidence type="ECO:0000259" key="3">
    <source>
        <dbReference type="Pfam" id="PF12146"/>
    </source>
</evidence>
<dbReference type="InterPro" id="IPR012020">
    <property type="entry name" value="ABHD4"/>
</dbReference>
<dbReference type="PANTHER" id="PTHR10794:SF63">
    <property type="entry name" value="ALPHA_BETA HYDROLASE 1, ISOFORM A"/>
    <property type="match status" value="1"/>
</dbReference>
<dbReference type="Proteomes" id="UP000030748">
    <property type="component" value="Unassembled WGS sequence"/>
</dbReference>
<evidence type="ECO:0000256" key="2">
    <source>
        <dbReference type="SAM" id="Phobius"/>
    </source>
</evidence>
<dbReference type="InterPro" id="IPR029058">
    <property type="entry name" value="AB_hydrolase_fold"/>
</dbReference>
<keyword evidence="5" id="KW-1185">Reference proteome</keyword>
<keyword evidence="2" id="KW-0812">Transmembrane</keyword>
<sequence length="314" mass="35054">MDTSNPAESTAVESPYSALLTAASLIPIPHYLLGISLIGAVILYNFLEIHFFQDLFSGFRGQPVVLTFDPHSQLYRDVVSKCRTLHGRYLSTPWLPSPHLQTLFLHFFGNSPVVNYRRQIFMTSDGGTLALDWVENAKVKKQAFQTNDALQRDDKNPIIIIIPGLTSESNTPYVKHLAFNMANRGWNVVVSNHRGLGGVSITSDCFYNGGWTEDVRKVIDHLHCQFPQAPLLAVGTSIGANILVKYLAEDGINTPITGAAAICSPWDLLICDRFMNRRLVQKFYNKAIAIGLKDYAHLHEAVLSRLTNWEGVKK</sequence>
<feature type="non-terminal residue" evidence="4">
    <location>
        <position position="314"/>
    </location>
</feature>
<reference evidence="4 5" key="1">
    <citation type="journal article" date="2013" name="Proc. Natl. Acad. Sci. U.S.A.">
        <title>Fine-scale variation in meiotic recombination in Mimulus inferred from population shotgun sequencing.</title>
        <authorList>
            <person name="Hellsten U."/>
            <person name="Wright K.M."/>
            <person name="Jenkins J."/>
            <person name="Shu S."/>
            <person name="Yuan Y."/>
            <person name="Wessler S.R."/>
            <person name="Schmutz J."/>
            <person name="Willis J.H."/>
            <person name="Rokhsar D.S."/>
        </authorList>
    </citation>
    <scope>NUCLEOTIDE SEQUENCE [LARGE SCALE GENOMIC DNA]</scope>
    <source>
        <strain evidence="5">cv. DUN x IM62</strain>
    </source>
</reference>
<dbReference type="InterPro" id="IPR050960">
    <property type="entry name" value="AB_hydrolase_4_sf"/>
</dbReference>
<dbReference type="SUPFAM" id="SSF53474">
    <property type="entry name" value="alpha/beta-Hydrolases"/>
    <property type="match status" value="1"/>
</dbReference>
<organism evidence="4 5">
    <name type="scientific">Erythranthe guttata</name>
    <name type="common">Yellow monkey flower</name>
    <name type="synonym">Mimulus guttatus</name>
    <dbReference type="NCBI Taxonomy" id="4155"/>
    <lineage>
        <taxon>Eukaryota</taxon>
        <taxon>Viridiplantae</taxon>
        <taxon>Streptophyta</taxon>
        <taxon>Embryophyta</taxon>
        <taxon>Tracheophyta</taxon>
        <taxon>Spermatophyta</taxon>
        <taxon>Magnoliopsida</taxon>
        <taxon>eudicotyledons</taxon>
        <taxon>Gunneridae</taxon>
        <taxon>Pentapetalae</taxon>
        <taxon>asterids</taxon>
        <taxon>lamiids</taxon>
        <taxon>Lamiales</taxon>
        <taxon>Phrymaceae</taxon>
        <taxon>Erythranthe</taxon>
    </lineage>
</organism>
<dbReference type="PIRSF" id="PIRSF005211">
    <property type="entry name" value="Ab_hydro_YheT"/>
    <property type="match status" value="1"/>
</dbReference>
<feature type="transmembrane region" description="Helical" evidence="2">
    <location>
        <begin position="28"/>
        <end position="47"/>
    </location>
</feature>
<dbReference type="eggNOG" id="KOG1838">
    <property type="taxonomic scope" value="Eukaryota"/>
</dbReference>
<proteinExistence type="inferred from homology"/>
<keyword evidence="2" id="KW-1133">Transmembrane helix</keyword>
<comment type="similarity">
    <text evidence="1">Belongs to the AB hydrolase superfamily. AB hydrolase 4 family.</text>
</comment>
<name>A0A022QHB9_ERYGU</name>
<accession>A0A022QHB9</accession>
<dbReference type="PANTHER" id="PTHR10794">
    <property type="entry name" value="ABHYDROLASE DOMAIN-CONTAINING PROTEIN"/>
    <property type="match status" value="1"/>
</dbReference>